<evidence type="ECO:0000256" key="1">
    <source>
        <dbReference type="SAM" id="SignalP"/>
    </source>
</evidence>
<evidence type="ECO:0000313" key="3">
    <source>
        <dbReference type="Proteomes" id="UP001139971"/>
    </source>
</evidence>
<keyword evidence="1" id="KW-0732">Signal</keyword>
<dbReference type="AlphaFoldDB" id="A0A9X3YNV1"/>
<reference evidence="2" key="1">
    <citation type="submission" date="2023-02" db="EMBL/GenBank/DDBJ databases">
        <title>Tahibacter soli sp. nov. isolated from soil.</title>
        <authorList>
            <person name="Baek J.H."/>
            <person name="Lee J.K."/>
            <person name="Choi D.G."/>
            <person name="Jeon C.O."/>
        </authorList>
    </citation>
    <scope>NUCLEOTIDE SEQUENCE</scope>
    <source>
        <strain evidence="2">BL</strain>
    </source>
</reference>
<feature type="signal peptide" evidence="1">
    <location>
        <begin position="1"/>
        <end position="23"/>
    </location>
</feature>
<gene>
    <name evidence="2" type="ORF">OD750_016730</name>
</gene>
<keyword evidence="3" id="KW-1185">Reference proteome</keyword>
<sequence length="120" mass="12977">MIKQLGVAALVAAAGLVTLPASAAGDSKVVLKNLSHWAIHELYFSPTEEREWGEDQLGKHTIGTGETFTLTGVPCDSYDVRVVDEDGDECIVENVALCADKEKWVIDDDDLLACQNKTAE</sequence>
<name>A0A9X3YNV1_9GAMM</name>
<dbReference type="EMBL" id="JAOVZO020000018">
    <property type="protein sequence ID" value="MDC8014193.1"/>
    <property type="molecule type" value="Genomic_DNA"/>
</dbReference>
<comment type="caution">
    <text evidence="2">The sequence shown here is derived from an EMBL/GenBank/DDBJ whole genome shotgun (WGS) entry which is preliminary data.</text>
</comment>
<accession>A0A9X3YNV1</accession>
<evidence type="ECO:0000313" key="2">
    <source>
        <dbReference type="EMBL" id="MDC8014193.1"/>
    </source>
</evidence>
<protein>
    <submittedName>
        <fullName evidence="2">Uncharacterized protein</fullName>
    </submittedName>
</protein>
<organism evidence="2 3">
    <name type="scientific">Tahibacter soli</name>
    <dbReference type="NCBI Taxonomy" id="2983605"/>
    <lineage>
        <taxon>Bacteria</taxon>
        <taxon>Pseudomonadati</taxon>
        <taxon>Pseudomonadota</taxon>
        <taxon>Gammaproteobacteria</taxon>
        <taxon>Lysobacterales</taxon>
        <taxon>Rhodanobacteraceae</taxon>
        <taxon>Tahibacter</taxon>
    </lineage>
</organism>
<dbReference type="Proteomes" id="UP001139971">
    <property type="component" value="Unassembled WGS sequence"/>
</dbReference>
<feature type="chain" id="PRO_5040925565" evidence="1">
    <location>
        <begin position="24"/>
        <end position="120"/>
    </location>
</feature>
<proteinExistence type="predicted"/>
<dbReference type="RefSeq" id="WP_263541831.1">
    <property type="nucleotide sequence ID" value="NZ_JAOVZO020000018.1"/>
</dbReference>